<dbReference type="SUPFAM" id="SSF48050">
    <property type="entry name" value="Hemocyanin, N-terminal domain"/>
    <property type="match status" value="1"/>
</dbReference>
<dbReference type="PRINTS" id="PR00187">
    <property type="entry name" value="HAEMOCYANIN"/>
</dbReference>
<protein>
    <submittedName>
        <fullName evidence="11">Hemocyanin subunit f</fullName>
    </submittedName>
</protein>
<evidence type="ECO:0000313" key="11">
    <source>
        <dbReference type="EMBL" id="CCA94920.1"/>
    </source>
</evidence>
<feature type="domain" description="Tyrosinase copper-binding" evidence="10">
    <location>
        <begin position="355"/>
        <end position="366"/>
    </location>
</feature>
<dbReference type="InterPro" id="IPR008922">
    <property type="entry name" value="Di-copper_centre_dom_sf"/>
</dbReference>
<dbReference type="InterPro" id="IPR014756">
    <property type="entry name" value="Ig_E-set"/>
</dbReference>
<comment type="similarity">
    <text evidence="3">Belongs to the tyrosinase family. Hemocyanin subfamily.</text>
</comment>
<proteinExistence type="evidence at transcript level"/>
<dbReference type="GO" id="GO:0046872">
    <property type="term" value="F:metal ion binding"/>
    <property type="evidence" value="ECO:0007669"/>
    <property type="project" value="UniProtKB-KW"/>
</dbReference>
<evidence type="ECO:0000256" key="9">
    <source>
        <dbReference type="ARBA" id="ARBA00023157"/>
    </source>
</evidence>
<dbReference type="GO" id="GO:0005344">
    <property type="term" value="F:oxygen carrier activity"/>
    <property type="evidence" value="ECO:0007669"/>
    <property type="project" value="UniProtKB-KW"/>
</dbReference>
<organism evidence="11">
    <name type="scientific">Euphrynichus bacillifer</name>
    <dbReference type="NCBI Taxonomy" id="317672"/>
    <lineage>
        <taxon>Eukaryota</taxon>
        <taxon>Metazoa</taxon>
        <taxon>Ecdysozoa</taxon>
        <taxon>Arthropoda</taxon>
        <taxon>Chelicerata</taxon>
        <taxon>Arachnida</taxon>
        <taxon>Amblypygi</taxon>
        <taxon>Phrynichidae</taxon>
        <taxon>Phrynichinae</taxon>
        <taxon>Euphrynichus</taxon>
    </lineage>
</organism>
<name>G8YZR6_9ARAC</name>
<evidence type="ECO:0000256" key="4">
    <source>
        <dbReference type="ARBA" id="ARBA00022448"/>
    </source>
</evidence>
<dbReference type="FunFam" id="2.60.40.1520:FF:000001">
    <property type="entry name" value="Hemocyanin subunit 2"/>
    <property type="match status" value="1"/>
</dbReference>
<comment type="function">
    <text evidence="1">Hemocyanins are copper-containing oxygen carriers occurring freely dissolved in the hemolymph of many mollusks and arthropods.</text>
</comment>
<keyword evidence="7" id="KW-0479">Metal-binding</keyword>
<evidence type="ECO:0000256" key="7">
    <source>
        <dbReference type="ARBA" id="ARBA00022723"/>
    </source>
</evidence>
<evidence type="ECO:0000256" key="8">
    <source>
        <dbReference type="ARBA" id="ARBA00023008"/>
    </source>
</evidence>
<dbReference type="EMBL" id="FR865918">
    <property type="protein sequence ID" value="CCA94920.1"/>
    <property type="molecule type" value="mRNA"/>
</dbReference>
<dbReference type="FunFam" id="1.20.1370.10:FF:000002">
    <property type="entry name" value="Hemocyanin subunit B"/>
    <property type="match status" value="1"/>
</dbReference>
<dbReference type="InterPro" id="IPR005204">
    <property type="entry name" value="Hemocyanin_N"/>
</dbReference>
<keyword evidence="6" id="KW-0561">Oxygen transport</keyword>
<dbReference type="PANTHER" id="PTHR11511">
    <property type="entry name" value="LARVAL STORAGE PROTEIN/PHENOLOXIDASE"/>
    <property type="match status" value="1"/>
</dbReference>
<dbReference type="InterPro" id="IPR036697">
    <property type="entry name" value="Hemocyanin_N_sf"/>
</dbReference>
<evidence type="ECO:0000256" key="5">
    <source>
        <dbReference type="ARBA" id="ARBA00022525"/>
    </source>
</evidence>
<comment type="subcellular location">
    <subcellularLocation>
        <location evidence="2">Secreted</location>
        <location evidence="2">Extracellular space</location>
    </subcellularLocation>
</comment>
<dbReference type="Pfam" id="PF03722">
    <property type="entry name" value="Hemocyanin_N"/>
    <property type="match status" value="1"/>
</dbReference>
<keyword evidence="9" id="KW-1015">Disulfide bond</keyword>
<evidence type="ECO:0000256" key="1">
    <source>
        <dbReference type="ARBA" id="ARBA00002958"/>
    </source>
</evidence>
<dbReference type="Pfam" id="PF00372">
    <property type="entry name" value="Hemocyanin_M"/>
    <property type="match status" value="1"/>
</dbReference>
<dbReference type="Gene3D" id="2.60.40.1520">
    <property type="entry name" value="Hemocyanin, C-terminal domain"/>
    <property type="match status" value="1"/>
</dbReference>
<dbReference type="Pfam" id="PF03723">
    <property type="entry name" value="Hemocyanin_C"/>
    <property type="match status" value="1"/>
</dbReference>
<dbReference type="GO" id="GO:0005576">
    <property type="term" value="C:extracellular region"/>
    <property type="evidence" value="ECO:0007669"/>
    <property type="project" value="UniProtKB-SubCell"/>
</dbReference>
<dbReference type="SUPFAM" id="SSF48056">
    <property type="entry name" value="Di-copper centre-containing domain"/>
    <property type="match status" value="1"/>
</dbReference>
<dbReference type="PANTHER" id="PTHR11511:SF5">
    <property type="entry name" value="FAT-BODY PROTEIN 1-RELATED"/>
    <property type="match status" value="1"/>
</dbReference>
<dbReference type="AlphaFoldDB" id="G8YZR6"/>
<dbReference type="InterPro" id="IPR002227">
    <property type="entry name" value="Tyrosinase_Cu-bd"/>
</dbReference>
<evidence type="ECO:0000256" key="2">
    <source>
        <dbReference type="ARBA" id="ARBA00004239"/>
    </source>
</evidence>
<dbReference type="PROSITE" id="PS00209">
    <property type="entry name" value="HEMOCYANIN_1"/>
    <property type="match status" value="1"/>
</dbReference>
<dbReference type="Gene3D" id="1.10.1280.10">
    <property type="entry name" value="Di-copper center containing domain from catechol oxidase"/>
    <property type="match status" value="1"/>
</dbReference>
<evidence type="ECO:0000259" key="10">
    <source>
        <dbReference type="PROSITE" id="PS00498"/>
    </source>
</evidence>
<dbReference type="InterPro" id="IPR005203">
    <property type="entry name" value="Hemocyanin_C"/>
</dbReference>
<evidence type="ECO:0000256" key="6">
    <source>
        <dbReference type="ARBA" id="ARBA00022621"/>
    </source>
</evidence>
<dbReference type="GO" id="GO:0016491">
    <property type="term" value="F:oxidoreductase activity"/>
    <property type="evidence" value="ECO:0007669"/>
    <property type="project" value="InterPro"/>
</dbReference>
<dbReference type="PROSITE" id="PS00498">
    <property type="entry name" value="TYROSINASE_2"/>
    <property type="match status" value="1"/>
</dbReference>
<dbReference type="FunFam" id="1.10.1280.10:FF:000004">
    <property type="entry name" value="Hemocyanin subunit 2"/>
    <property type="match status" value="1"/>
</dbReference>
<sequence>MTVKERQARILPLFEHLASQTRAQLPVDERDPRLKTIGKLPRGTLFSNFHEEHLKEAEALYEVLYAAKDFEDFIHLAEQARNVVNEGLFVFAVSIAVLHRDDCRGVTVPPIQEVFPDRFIPAETINQAQKADLKRTSDDSIVIKIEQTGNILDSEYKVAYFREDIGINAHHWHWHIVYPTTWRPEVMHKVKDRKGELFYYMHQQMCARYDCERLSTELRRMIPFHDFHQKLEGYAPHLTSLISGLNYASRPTGLSMSDLTEVDVQDMERWRERILDAIHGGFVYDKEGNEVPLDAVHGLDMLGDLLESSYESVNREYYGSLHNWGHVILAQVHDPDGRFKENPGVMSDTSTALRDPIFYRYHRFVDNIFQEYKISLPHYQKKDLDFPGVKVVNVTVNAKVPNVINTFLKESQLELSHGITLKGSVKVSYHHLDHDPFTFSIGVENTSGEVKNATVRVFLGPKYDELGNRILLNEQRRFFIELDKFRATLEPGKTIITHKSSDSAVTIDRTPTFEDLQKGDVVNETNSEFCSCGWPQHMLIPRGNHRGMDFQLFVMLTDWDEDHVGPKTDAFICADAVSYCGAKDDRYPDKKAMGFPFDREITAHGPVDFATPNMSFTDIKIQFKEY</sequence>
<gene>
    <name evidence="11" type="primary">HcF</name>
</gene>
<accession>G8YZR6</accession>
<dbReference type="InterPro" id="IPR013788">
    <property type="entry name" value="Hemocyanin/hexamerin"/>
</dbReference>
<dbReference type="PROSITE" id="PS00210">
    <property type="entry name" value="HEMOCYANIN_2"/>
    <property type="match status" value="1"/>
</dbReference>
<keyword evidence="5" id="KW-0964">Secreted</keyword>
<keyword evidence="4" id="KW-0813">Transport</keyword>
<dbReference type="Gene3D" id="1.20.1370.10">
    <property type="entry name" value="Hemocyanin, N-terminal domain"/>
    <property type="match status" value="1"/>
</dbReference>
<evidence type="ECO:0000256" key="3">
    <source>
        <dbReference type="ARBA" id="ARBA00009470"/>
    </source>
</evidence>
<dbReference type="SUPFAM" id="SSF81296">
    <property type="entry name" value="E set domains"/>
    <property type="match status" value="1"/>
</dbReference>
<keyword evidence="8" id="KW-0186">Copper</keyword>
<reference evidence="11" key="1">
    <citation type="journal article" date="2012" name="BMC Evol. Biol.">
        <title>The diversity and evolution of chelicerate hemocyanins.</title>
        <authorList>
            <person name="Rehm P."/>
            <person name="Pick C."/>
            <person name="Borner J."/>
            <person name="Markl J."/>
            <person name="Burmester T."/>
        </authorList>
    </citation>
    <scope>NUCLEOTIDE SEQUENCE</scope>
</reference>
<dbReference type="InterPro" id="IPR000896">
    <property type="entry name" value="Hemocyanin/hexamerin_mid_dom"/>
</dbReference>
<dbReference type="InterPro" id="IPR037020">
    <property type="entry name" value="Hemocyanin_C_sf"/>
</dbReference>